<proteinExistence type="predicted"/>
<accession>A0A655YJ79</accession>
<gene>
    <name evidence="1" type="ORF">ERS013200_01339</name>
</gene>
<organism evidence="1 2">
    <name type="scientific">Vibrio cholerae</name>
    <dbReference type="NCBI Taxonomy" id="666"/>
    <lineage>
        <taxon>Bacteria</taxon>
        <taxon>Pseudomonadati</taxon>
        <taxon>Pseudomonadota</taxon>
        <taxon>Gammaproteobacteria</taxon>
        <taxon>Vibrionales</taxon>
        <taxon>Vibrionaceae</taxon>
        <taxon>Vibrio</taxon>
    </lineage>
</organism>
<evidence type="ECO:0000313" key="1">
    <source>
        <dbReference type="EMBL" id="CSC40406.1"/>
    </source>
</evidence>
<sequence>MWANTANQHVVTVKQQMVRGNRCRNVIACLLHKGHCIGGGDVFKHNFQLREIIHDRRKHGV</sequence>
<protein>
    <submittedName>
        <fullName evidence="1">Uncharacterized protein</fullName>
    </submittedName>
</protein>
<name>A0A655YJ79_VIBCL</name>
<evidence type="ECO:0000313" key="2">
    <source>
        <dbReference type="Proteomes" id="UP000041770"/>
    </source>
</evidence>
<dbReference type="Proteomes" id="UP000041770">
    <property type="component" value="Unassembled WGS sequence"/>
</dbReference>
<dbReference type="EMBL" id="CWQY01000006">
    <property type="protein sequence ID" value="CSC40406.1"/>
    <property type="molecule type" value="Genomic_DNA"/>
</dbReference>
<dbReference type="AlphaFoldDB" id="A0A655YJ79"/>
<reference evidence="1 2" key="1">
    <citation type="submission" date="2015-07" db="EMBL/GenBank/DDBJ databases">
        <authorList>
            <consortium name="Pathogen Informatics"/>
        </authorList>
    </citation>
    <scope>NUCLEOTIDE SEQUENCE [LARGE SCALE GENOMIC DNA]</scope>
    <source>
        <strain evidence="1 2">A316</strain>
    </source>
</reference>